<dbReference type="GeneID" id="85325420"/>
<dbReference type="AlphaFoldDB" id="A0AA40DYS7"/>
<reference evidence="1" key="1">
    <citation type="submission" date="2023-06" db="EMBL/GenBank/DDBJ databases">
        <title>Genome-scale phylogeny and comparative genomics of the fungal order Sordariales.</title>
        <authorList>
            <consortium name="Lawrence Berkeley National Laboratory"/>
            <person name="Hensen N."/>
            <person name="Bonometti L."/>
            <person name="Westerberg I."/>
            <person name="Brannstrom I.O."/>
            <person name="Guillou S."/>
            <person name="Cros-Aarteil S."/>
            <person name="Calhoun S."/>
            <person name="Haridas S."/>
            <person name="Kuo A."/>
            <person name="Mondo S."/>
            <person name="Pangilinan J."/>
            <person name="Riley R."/>
            <person name="LaButti K."/>
            <person name="Andreopoulos B."/>
            <person name="Lipzen A."/>
            <person name="Chen C."/>
            <person name="Yanf M."/>
            <person name="Daum C."/>
            <person name="Ng V."/>
            <person name="Clum A."/>
            <person name="Steindorff A."/>
            <person name="Ohm R."/>
            <person name="Martin F."/>
            <person name="Silar P."/>
            <person name="Natvig D."/>
            <person name="Lalanne C."/>
            <person name="Gautier V."/>
            <person name="Ament-velasquez S.L."/>
            <person name="Kruys A."/>
            <person name="Hutchinson M.I."/>
            <person name="Powell A.J."/>
            <person name="Barry K."/>
            <person name="Miller A.N."/>
            <person name="Grigoriev I.V."/>
            <person name="Debuchy R."/>
            <person name="Gladieux P."/>
            <person name="Thoren M.H."/>
            <person name="Johannesson H."/>
        </authorList>
    </citation>
    <scope>NUCLEOTIDE SEQUENCE</scope>
    <source>
        <strain evidence="1">SMH2392-1A</strain>
    </source>
</reference>
<organism evidence="1 2">
    <name type="scientific">Lasiosphaeria miniovina</name>
    <dbReference type="NCBI Taxonomy" id="1954250"/>
    <lineage>
        <taxon>Eukaryota</taxon>
        <taxon>Fungi</taxon>
        <taxon>Dikarya</taxon>
        <taxon>Ascomycota</taxon>
        <taxon>Pezizomycotina</taxon>
        <taxon>Sordariomycetes</taxon>
        <taxon>Sordariomycetidae</taxon>
        <taxon>Sordariales</taxon>
        <taxon>Lasiosphaeriaceae</taxon>
        <taxon>Lasiosphaeria</taxon>
    </lineage>
</organism>
<dbReference type="RefSeq" id="XP_060297465.1">
    <property type="nucleotide sequence ID" value="XM_060442150.1"/>
</dbReference>
<keyword evidence="2" id="KW-1185">Reference proteome</keyword>
<accession>A0AA40DYS7</accession>
<name>A0AA40DYS7_9PEZI</name>
<gene>
    <name evidence="1" type="ORF">B0T26DRAFT_713898</name>
</gene>
<proteinExistence type="predicted"/>
<evidence type="ECO:0000313" key="2">
    <source>
        <dbReference type="Proteomes" id="UP001172101"/>
    </source>
</evidence>
<protein>
    <submittedName>
        <fullName evidence="1">Uncharacterized protein</fullName>
    </submittedName>
</protein>
<dbReference type="Proteomes" id="UP001172101">
    <property type="component" value="Unassembled WGS sequence"/>
</dbReference>
<comment type="caution">
    <text evidence="1">The sequence shown here is derived from an EMBL/GenBank/DDBJ whole genome shotgun (WGS) entry which is preliminary data.</text>
</comment>
<sequence length="530" mass="59859">MSPPTGNVAQEALRGYAEGVDKAEVVQTVRHFSMADYINAERAAINLAKFPPLVLSELSRPHTDNDRYQATLLDANDFVLNVCHHSNVILQPVKDRADIEHKKYSERLPKLKEVVATAKAMNEAFTAVSNANEPAKLHDAFKRLGESLDKADRACDALADPIPGLDKVEGGIKDEYRRVLRDARKIHAENKDKGPKSPDTFVQPLTSLRTYFDDVFYKWEAAFESDKSNRLDLEQVLLAFNSNGWIKMRKDLSDICNEHVGKLNQATAKDLEVERATSHLPQDPNLGRPVKLSTLGVLELTARIVAQSCHSLEDLMSKLDQLAIKVDQPQNLPPPYLYPACLFVCKGDNKNDRFVITTSAENNRWIDGANDKIFAFRSVIRPSQEPLKSSTAAKLSDQAVHVFKEIEQHCKTSWVAWGKQKEGGRTIRDRLATQYRQEEIEKYLTGATPTDPRFFNHRKEKAASLSGYSFRPIGRCPRCCFLSQWDMIPAVHEDELKKLKQKVWGNWNGGLDCAEMHGHSYCKIIANHVR</sequence>
<evidence type="ECO:0000313" key="1">
    <source>
        <dbReference type="EMBL" id="KAK0718672.1"/>
    </source>
</evidence>
<dbReference type="EMBL" id="JAUIRO010000004">
    <property type="protein sequence ID" value="KAK0718672.1"/>
    <property type="molecule type" value="Genomic_DNA"/>
</dbReference>